<dbReference type="RefSeq" id="WP_348945209.1">
    <property type="nucleotide sequence ID" value="NZ_CP157355.1"/>
</dbReference>
<dbReference type="EC" id="3.1.-.-" evidence="2"/>
<dbReference type="InterPro" id="IPR002925">
    <property type="entry name" value="Dienelactn_hydro"/>
</dbReference>
<organism evidence="2">
    <name type="scientific">Chitinibacter mangrovi</name>
    <dbReference type="NCBI Taxonomy" id="3153927"/>
    <lineage>
        <taxon>Bacteria</taxon>
        <taxon>Pseudomonadati</taxon>
        <taxon>Pseudomonadota</taxon>
        <taxon>Betaproteobacteria</taxon>
        <taxon>Neisseriales</taxon>
        <taxon>Chitinibacteraceae</taxon>
        <taxon>Chitinibacter</taxon>
    </lineage>
</organism>
<dbReference type="PANTHER" id="PTHR46623">
    <property type="entry name" value="CARBOXYMETHYLENEBUTENOLIDASE-RELATED"/>
    <property type="match status" value="1"/>
</dbReference>
<gene>
    <name evidence="2" type="ORF">ABHF33_00945</name>
</gene>
<dbReference type="KEGG" id="cmav:ABHF33_00945"/>
<protein>
    <submittedName>
        <fullName evidence="2">Dienelactone hydrolase family protein</fullName>
        <ecNumber evidence="2">3.1.-.-</ecNumber>
    </submittedName>
</protein>
<evidence type="ECO:0000259" key="1">
    <source>
        <dbReference type="Pfam" id="PF01738"/>
    </source>
</evidence>
<dbReference type="PANTHER" id="PTHR46623:SF6">
    <property type="entry name" value="ALPHA_BETA-HYDROLASES SUPERFAMILY PROTEIN"/>
    <property type="match status" value="1"/>
</dbReference>
<accession>A0AAU7FA02</accession>
<dbReference type="Gene3D" id="3.40.50.1820">
    <property type="entry name" value="alpha/beta hydrolase"/>
    <property type="match status" value="1"/>
</dbReference>
<dbReference type="InterPro" id="IPR029058">
    <property type="entry name" value="AB_hydrolase_fold"/>
</dbReference>
<dbReference type="AlphaFoldDB" id="A0AAU7FA02"/>
<keyword evidence="2" id="KW-0378">Hydrolase</keyword>
<sequence length="261" mass="28871">MSTAFTPAVATVESTRIHTDEQGLVTRDIRFLRDDTHITAYVAQPEGTGPFPVVLLVHEIFGVHEHIRDVARRLAKLGYLSIAPELFSRQGDVSQLHSIDEIRPIVAQVPDTQVLADLDAALDWVVQHGGDPERVAITGFCWGGRITWLYAAHQSKIKAAVAWYGRLQGERNHLQPSHPIDASAQLQAPVLGLYASDDSGIPLDDVTRFQAALAAVESPSRVIVYPGAPHAFYADYRPSYRTSAARDGWQKLQNWLRQHGV</sequence>
<dbReference type="Pfam" id="PF01738">
    <property type="entry name" value="DLH"/>
    <property type="match status" value="1"/>
</dbReference>
<proteinExistence type="predicted"/>
<dbReference type="EMBL" id="CP157355">
    <property type="protein sequence ID" value="XBM00882.1"/>
    <property type="molecule type" value="Genomic_DNA"/>
</dbReference>
<name>A0AAU7FA02_9NEIS</name>
<evidence type="ECO:0000313" key="2">
    <source>
        <dbReference type="EMBL" id="XBM00882.1"/>
    </source>
</evidence>
<feature type="domain" description="Dienelactone hydrolase" evidence="1">
    <location>
        <begin position="38"/>
        <end position="259"/>
    </location>
</feature>
<dbReference type="SUPFAM" id="SSF53474">
    <property type="entry name" value="alpha/beta-Hydrolases"/>
    <property type="match status" value="1"/>
</dbReference>
<reference evidence="2" key="1">
    <citation type="submission" date="2024-05" db="EMBL/GenBank/DDBJ databases">
        <authorList>
            <person name="Yang L."/>
            <person name="Pan L."/>
        </authorList>
    </citation>
    <scope>NUCLEOTIDE SEQUENCE</scope>
    <source>
        <strain evidence="2">FCG-7</strain>
    </source>
</reference>
<dbReference type="InterPro" id="IPR051049">
    <property type="entry name" value="Dienelactone_hydrolase-like"/>
</dbReference>
<dbReference type="GO" id="GO:0016787">
    <property type="term" value="F:hydrolase activity"/>
    <property type="evidence" value="ECO:0007669"/>
    <property type="project" value="UniProtKB-KW"/>
</dbReference>